<dbReference type="Pfam" id="PF11761">
    <property type="entry name" value="CbiG_mid"/>
    <property type="match status" value="1"/>
</dbReference>
<dbReference type="Gene3D" id="3.30.950.10">
    <property type="entry name" value="Methyltransferase, Cobalt-precorrin-4 Transmethylase, Domain 2"/>
    <property type="match status" value="1"/>
</dbReference>
<dbReference type="GO" id="GO:0046026">
    <property type="term" value="F:precorrin-4 C11-methyltransferase activity"/>
    <property type="evidence" value="ECO:0007669"/>
    <property type="project" value="UniProtKB-EC"/>
</dbReference>
<reference evidence="9" key="1">
    <citation type="journal article" date="2021" name="PeerJ">
        <title>Extensive microbial diversity within the chicken gut microbiome revealed by metagenomics and culture.</title>
        <authorList>
            <person name="Gilroy R."/>
            <person name="Ravi A."/>
            <person name="Getino M."/>
            <person name="Pursley I."/>
            <person name="Horton D.L."/>
            <person name="Alikhan N.F."/>
            <person name="Baker D."/>
            <person name="Gharbi K."/>
            <person name="Hall N."/>
            <person name="Watson M."/>
            <person name="Adriaenssens E.M."/>
            <person name="Foster-Nyarko E."/>
            <person name="Jarju S."/>
            <person name="Secka A."/>
            <person name="Antonio M."/>
            <person name="Oren A."/>
            <person name="Chaudhuri R.R."/>
            <person name="La Ragione R."/>
            <person name="Hildebrand F."/>
            <person name="Pallen M.J."/>
        </authorList>
    </citation>
    <scope>NUCLEOTIDE SEQUENCE</scope>
    <source>
        <strain evidence="9">CHK55-1828</strain>
    </source>
</reference>
<evidence type="ECO:0000259" key="5">
    <source>
        <dbReference type="Pfam" id="PF00590"/>
    </source>
</evidence>
<dbReference type="AlphaFoldDB" id="A0A921LB90"/>
<dbReference type="InterPro" id="IPR021744">
    <property type="entry name" value="CbiG_N"/>
</dbReference>
<dbReference type="RefSeq" id="WP_022021378.1">
    <property type="nucleotide sequence ID" value="NZ_DYVX01000003.1"/>
</dbReference>
<dbReference type="InterPro" id="IPR036518">
    <property type="entry name" value="CobE/GbiG_C_sf"/>
</dbReference>
<keyword evidence="2 9" id="KW-0489">Methyltransferase</keyword>
<dbReference type="Gene3D" id="3.40.50.11220">
    <property type="match status" value="1"/>
</dbReference>
<dbReference type="GO" id="GO:0009236">
    <property type="term" value="P:cobalamin biosynthetic process"/>
    <property type="evidence" value="ECO:0007669"/>
    <property type="project" value="InterPro"/>
</dbReference>
<evidence type="ECO:0000313" key="9">
    <source>
        <dbReference type="EMBL" id="HJF90863.1"/>
    </source>
</evidence>
<dbReference type="CDD" id="cd11641">
    <property type="entry name" value="Precorrin-4_C11-MT"/>
    <property type="match status" value="1"/>
</dbReference>
<dbReference type="Pfam" id="PF00590">
    <property type="entry name" value="TP_methylase"/>
    <property type="match status" value="1"/>
</dbReference>
<dbReference type="EC" id="2.1.1.133" evidence="9"/>
<sequence length="618" mass="67859">MKTAILLISEKGLGIARQLVHEFPQTTLVSTTVQADDCQPIDSYDLFLKEHFHRFDAFLFIGAMGICVRSIAPYIQDKHADPAVVCIDSTGRYVIPVLSGHIGGANELAQDVAGALGAEAVVTTQSDRTGLWALDTLGQPNGWTCLPADATGRPLSPTEESHRALNRLIGLFVKQVPTLLYIGVRVPGVEKLEQSCPSHVTLRYGRFEDIDLKPYELLLLLTPFCHDTAGVPALYYIPRVLHAGIGLAHEAGPTDEIIARLNDTLLGHRLQPAAIADYATICEKREEPVVKQLQTRQTVHFYTADELKTVDVPTPSEVVQKHMGTPSVSEAAALLASDGGRLVLDKQKGSNYTLAVAIDPGVLTDHGHIEIVGAGPGDPDLISVRGRQMLEKADLILYAGSLVPRELTHCAKPGATVRSSASMNLEEQFALMKEFYDRGQFIVRLHTGDPCIYGAIQEQMNYFDRYGMSYHITPGISSFQAAAAALKSQFTIPEKVQSIILTRGEGRTSMPPREKLHLLARSQSTMCIFLSAGIVDQVQAELLQEYPEDTPVAACYHLTWKDERIYRGVLKDLASIVKDNHLTLTTMIVVGEAIDNRQGLSRLYAHEFAHLYRNATDH</sequence>
<feature type="domain" description="Cobalamin synthesis G N-terminal" evidence="7">
    <location>
        <begin position="48"/>
        <end position="127"/>
    </location>
</feature>
<dbReference type="SUPFAM" id="SSF53790">
    <property type="entry name" value="Tetrapyrrole methylase"/>
    <property type="match status" value="1"/>
</dbReference>
<reference evidence="9" key="2">
    <citation type="submission" date="2021-09" db="EMBL/GenBank/DDBJ databases">
        <authorList>
            <person name="Gilroy R."/>
        </authorList>
    </citation>
    <scope>NUCLEOTIDE SEQUENCE</scope>
    <source>
        <strain evidence="9">CHK55-1828</strain>
    </source>
</reference>
<feature type="domain" description="Cobalamin biosynthesis central region" evidence="8">
    <location>
        <begin position="132"/>
        <end position="238"/>
    </location>
</feature>
<comment type="similarity">
    <text evidence="1">Belongs to the precorrin methyltransferase family.</text>
</comment>
<dbReference type="SUPFAM" id="SSF159672">
    <property type="entry name" value="CbiG N-terminal domain-like"/>
    <property type="match status" value="1"/>
</dbReference>
<feature type="domain" description="CobE/GbiG C-terminal" evidence="6">
    <location>
        <begin position="241"/>
        <end position="357"/>
    </location>
</feature>
<evidence type="ECO:0000313" key="10">
    <source>
        <dbReference type="Proteomes" id="UP000717835"/>
    </source>
</evidence>
<evidence type="ECO:0000256" key="2">
    <source>
        <dbReference type="ARBA" id="ARBA00022603"/>
    </source>
</evidence>
<organism evidence="9 10">
    <name type="scientific">Mediterranea massiliensis</name>
    <dbReference type="NCBI Taxonomy" id="1841865"/>
    <lineage>
        <taxon>Bacteria</taxon>
        <taxon>Pseudomonadati</taxon>
        <taxon>Bacteroidota</taxon>
        <taxon>Bacteroidia</taxon>
        <taxon>Bacteroidales</taxon>
        <taxon>Bacteroidaceae</taxon>
        <taxon>Mediterranea</taxon>
    </lineage>
</organism>
<dbReference type="InterPro" id="IPR052553">
    <property type="entry name" value="CbiG_hydrolase"/>
</dbReference>
<dbReference type="InterPro" id="IPR035996">
    <property type="entry name" value="4pyrrol_Methylase_sf"/>
</dbReference>
<name>A0A921LB90_9BACT</name>
<evidence type="ECO:0000259" key="8">
    <source>
        <dbReference type="Pfam" id="PF11761"/>
    </source>
</evidence>
<accession>A0A921LB90</accession>
<dbReference type="InterPro" id="IPR038029">
    <property type="entry name" value="GbiG_N_sf"/>
</dbReference>
<dbReference type="SUPFAM" id="SSF159664">
    <property type="entry name" value="CobE/GbiG C-terminal domain-like"/>
    <property type="match status" value="1"/>
</dbReference>
<keyword evidence="3 9" id="KW-0808">Transferase</keyword>
<keyword evidence="4" id="KW-0949">S-adenosyl-L-methionine</keyword>
<evidence type="ECO:0000256" key="4">
    <source>
        <dbReference type="ARBA" id="ARBA00022691"/>
    </source>
</evidence>
<feature type="domain" description="Tetrapyrrole methylase" evidence="5">
    <location>
        <begin position="371"/>
        <end position="574"/>
    </location>
</feature>
<gene>
    <name evidence="9" type="primary">cobM</name>
    <name evidence="9" type="ORF">K8W02_00535</name>
</gene>
<dbReference type="PANTHER" id="PTHR37477">
    <property type="entry name" value="COBALT-PRECORRIN-5A HYDROLASE"/>
    <property type="match status" value="1"/>
</dbReference>
<dbReference type="Proteomes" id="UP000717835">
    <property type="component" value="Unassembled WGS sequence"/>
</dbReference>
<evidence type="ECO:0000259" key="7">
    <source>
        <dbReference type="Pfam" id="PF11760"/>
    </source>
</evidence>
<dbReference type="InterPro" id="IPR002750">
    <property type="entry name" value="CobE/GbiG_C"/>
</dbReference>
<dbReference type="InterPro" id="IPR014777">
    <property type="entry name" value="4pyrrole_Mease_sub1"/>
</dbReference>
<dbReference type="EMBL" id="DYVX01000003">
    <property type="protein sequence ID" value="HJF90863.1"/>
    <property type="molecule type" value="Genomic_DNA"/>
</dbReference>
<dbReference type="PANTHER" id="PTHR37477:SF1">
    <property type="entry name" value="COBALT-PRECORRIN-5A HYDROLASE"/>
    <property type="match status" value="1"/>
</dbReference>
<dbReference type="Pfam" id="PF11760">
    <property type="entry name" value="CbiG_N"/>
    <property type="match status" value="1"/>
</dbReference>
<comment type="caution">
    <text evidence="9">The sequence shown here is derived from an EMBL/GenBank/DDBJ whole genome shotgun (WGS) entry which is preliminary data.</text>
</comment>
<dbReference type="InterPro" id="IPR014776">
    <property type="entry name" value="4pyrrole_Mease_sub2"/>
</dbReference>
<proteinExistence type="inferred from homology"/>
<protein>
    <submittedName>
        <fullName evidence="9">Precorrin-4 C(11)-methyltransferase</fullName>
        <ecNumber evidence="9">2.1.1.133</ecNumber>
    </submittedName>
</protein>
<dbReference type="Pfam" id="PF01890">
    <property type="entry name" value="CbiG_C"/>
    <property type="match status" value="1"/>
</dbReference>
<dbReference type="NCBIfam" id="TIGR01465">
    <property type="entry name" value="cobM_cbiF"/>
    <property type="match status" value="1"/>
</dbReference>
<dbReference type="InterPro" id="IPR021745">
    <property type="entry name" value="CbiG_mid"/>
</dbReference>
<dbReference type="GO" id="GO:0032259">
    <property type="term" value="P:methylation"/>
    <property type="evidence" value="ECO:0007669"/>
    <property type="project" value="UniProtKB-KW"/>
</dbReference>
<dbReference type="Gene3D" id="3.30.420.180">
    <property type="entry name" value="CobE/GbiG C-terminal domain"/>
    <property type="match status" value="1"/>
</dbReference>
<evidence type="ECO:0000256" key="1">
    <source>
        <dbReference type="ARBA" id="ARBA00005879"/>
    </source>
</evidence>
<dbReference type="Gene3D" id="3.40.1010.10">
    <property type="entry name" value="Cobalt-precorrin-4 Transmethylase, Domain 1"/>
    <property type="match status" value="1"/>
</dbReference>
<dbReference type="InterPro" id="IPR000878">
    <property type="entry name" value="4pyrrol_Mease"/>
</dbReference>
<evidence type="ECO:0000256" key="3">
    <source>
        <dbReference type="ARBA" id="ARBA00022679"/>
    </source>
</evidence>
<evidence type="ECO:0000259" key="6">
    <source>
        <dbReference type="Pfam" id="PF01890"/>
    </source>
</evidence>
<dbReference type="InterPro" id="IPR006362">
    <property type="entry name" value="Cbl_synth_CobM/CibF"/>
</dbReference>